<reference evidence="1" key="1">
    <citation type="submission" date="2024-03" db="EMBL/GenBank/DDBJ databases">
        <authorList>
            <consortium name="ELIXIR-Norway"/>
            <consortium name="Elixir Norway"/>
        </authorList>
    </citation>
    <scope>NUCLEOTIDE SEQUENCE</scope>
</reference>
<keyword evidence="2" id="KW-1185">Reference proteome</keyword>
<organism evidence="1 2">
    <name type="scientific">Sphagnum jensenii</name>
    <dbReference type="NCBI Taxonomy" id="128206"/>
    <lineage>
        <taxon>Eukaryota</taxon>
        <taxon>Viridiplantae</taxon>
        <taxon>Streptophyta</taxon>
        <taxon>Embryophyta</taxon>
        <taxon>Bryophyta</taxon>
        <taxon>Sphagnophytina</taxon>
        <taxon>Sphagnopsida</taxon>
        <taxon>Sphagnales</taxon>
        <taxon>Sphagnaceae</taxon>
        <taxon>Sphagnum</taxon>
    </lineage>
</organism>
<dbReference type="Proteomes" id="UP001497522">
    <property type="component" value="Chromosome 7"/>
</dbReference>
<accession>A0ABP1BW23</accession>
<evidence type="ECO:0008006" key="3">
    <source>
        <dbReference type="Google" id="ProtNLM"/>
    </source>
</evidence>
<evidence type="ECO:0000313" key="1">
    <source>
        <dbReference type="EMBL" id="CAK9880594.1"/>
    </source>
</evidence>
<name>A0ABP1BW23_9BRYO</name>
<dbReference type="EMBL" id="OZ023708">
    <property type="protein sequence ID" value="CAK9880594.1"/>
    <property type="molecule type" value="Genomic_DNA"/>
</dbReference>
<proteinExistence type="predicted"/>
<gene>
    <name evidence="1" type="ORF">CSSPJE1EN2_LOCUS21993</name>
</gene>
<sequence length="93" mass="11116">MKFNNSILIFSCIFVLFLTSSWKFIVIFKQIPIISNFHGSTISMCNVLHKKLNFYINNFHFHVQQFNVECFIFKKRKSKNKNITIVDDEKMAF</sequence>
<protein>
    <recommendedName>
        <fullName evidence="3">Secreted protein</fullName>
    </recommendedName>
</protein>
<evidence type="ECO:0000313" key="2">
    <source>
        <dbReference type="Proteomes" id="UP001497522"/>
    </source>
</evidence>